<reference evidence="15" key="3">
    <citation type="submission" date="2025-09" db="UniProtKB">
        <authorList>
            <consortium name="Ensembl"/>
        </authorList>
    </citation>
    <scope>IDENTIFICATION</scope>
</reference>
<dbReference type="eggNOG" id="KOG2258">
    <property type="taxonomic scope" value="Eukaryota"/>
</dbReference>
<evidence type="ECO:0000259" key="14">
    <source>
        <dbReference type="PROSITE" id="PS51704"/>
    </source>
</evidence>
<evidence type="ECO:0000256" key="6">
    <source>
        <dbReference type="ARBA" id="ARBA00023098"/>
    </source>
</evidence>
<evidence type="ECO:0000256" key="4">
    <source>
        <dbReference type="ARBA" id="ARBA00022801"/>
    </source>
</evidence>
<reference evidence="16" key="1">
    <citation type="submission" date="2003-08" db="EMBL/GenBank/DDBJ databases">
        <authorList>
            <person name="Birren B."/>
            <person name="Nusbaum C."/>
            <person name="Abebe A."/>
            <person name="Abouelleil A."/>
            <person name="Adekoya E."/>
            <person name="Ait-zahra M."/>
            <person name="Allen N."/>
            <person name="Allen T."/>
            <person name="An P."/>
            <person name="Anderson M."/>
            <person name="Anderson S."/>
            <person name="Arachchi H."/>
            <person name="Armbruster J."/>
            <person name="Bachantsang P."/>
            <person name="Baldwin J."/>
            <person name="Barry A."/>
            <person name="Bayul T."/>
            <person name="Blitshsteyn B."/>
            <person name="Bloom T."/>
            <person name="Blye J."/>
            <person name="Boguslavskiy L."/>
            <person name="Borowsky M."/>
            <person name="Boukhgalter B."/>
            <person name="Brunache A."/>
            <person name="Butler J."/>
            <person name="Calixte N."/>
            <person name="Calvo S."/>
            <person name="Camarata J."/>
            <person name="Campo K."/>
            <person name="Chang J."/>
            <person name="Cheshatsang Y."/>
            <person name="Citroen M."/>
            <person name="Collymore A."/>
            <person name="Considine T."/>
            <person name="Cook A."/>
            <person name="Cooke P."/>
            <person name="Corum B."/>
            <person name="Cuomo C."/>
            <person name="David R."/>
            <person name="Dawoe T."/>
            <person name="Degray S."/>
            <person name="Dodge S."/>
            <person name="Dooley K."/>
            <person name="Dorje P."/>
            <person name="Dorjee K."/>
            <person name="Dorris L."/>
            <person name="Duffey N."/>
            <person name="Dupes A."/>
            <person name="Elkins T."/>
            <person name="Engels R."/>
            <person name="Erickson J."/>
            <person name="Farina A."/>
            <person name="Faro S."/>
            <person name="Ferreira P."/>
            <person name="Fischer H."/>
            <person name="Fitzgerald M."/>
            <person name="Foley K."/>
            <person name="Gage D."/>
            <person name="Galagan J."/>
            <person name="Gearin G."/>
            <person name="Gnerre S."/>
            <person name="Gnirke A."/>
            <person name="Goyette A."/>
            <person name="Graham J."/>
            <person name="Grandbois E."/>
            <person name="Gyaltsen K."/>
            <person name="Hafez N."/>
            <person name="Hagopian D."/>
            <person name="Hagos B."/>
            <person name="Hall J."/>
            <person name="Hatcher B."/>
            <person name="Heller A."/>
            <person name="Higgins H."/>
            <person name="Honan T."/>
            <person name="Horn A."/>
            <person name="Houde N."/>
            <person name="Hughes L."/>
            <person name="Hulme W."/>
            <person name="Husby E."/>
            <person name="Iliev I."/>
            <person name="Jaffe D."/>
            <person name="Jones C."/>
            <person name="Kamal M."/>
            <person name="Kamat A."/>
            <person name="Kamvysselis M."/>
            <person name="Karlsson E."/>
            <person name="Kells C."/>
            <person name="Kieu A."/>
            <person name="Kisner P."/>
            <person name="Kodira C."/>
            <person name="Kulbokas E."/>
            <person name="Labutti K."/>
            <person name="Lama D."/>
            <person name="Landers T."/>
            <person name="Leger J."/>
            <person name="Levine S."/>
            <person name="Lewis D."/>
            <person name="Lewis T."/>
            <person name="Lindblad-toh K."/>
            <person name="Liu X."/>
            <person name="Lokyitsang T."/>
            <person name="Lokyitsang Y."/>
            <person name="Lucien O."/>
            <person name="Lui A."/>
            <person name="Ma L.J."/>
            <person name="Mabbitt R."/>
            <person name="Macdonald J."/>
            <person name="Maclean C."/>
            <person name="Major J."/>
            <person name="Manning J."/>
            <person name="Marabella R."/>
            <person name="Maru K."/>
            <person name="Matthews C."/>
            <person name="Mauceli E."/>
            <person name="Mccarthy M."/>
            <person name="Mcdonough S."/>
            <person name="Mcghee T."/>
            <person name="Meldrim J."/>
            <person name="Meneus L."/>
            <person name="Mesirov J."/>
            <person name="Mihalev A."/>
            <person name="Mihova T."/>
            <person name="Mikkelsen T."/>
            <person name="Mlenga V."/>
            <person name="Moru K."/>
            <person name="Mozes J."/>
            <person name="Mulrain L."/>
            <person name="Munson G."/>
            <person name="Naylor J."/>
            <person name="Newes C."/>
            <person name="Nguyen C."/>
            <person name="Nguyen N."/>
            <person name="Nguyen T."/>
            <person name="Nicol R."/>
            <person name="Nielsen C."/>
            <person name="Nizzari M."/>
            <person name="Norbu C."/>
            <person name="Norbu N."/>
            <person name="O'donnell P."/>
            <person name="Okoawo O."/>
            <person name="O'leary S."/>
            <person name="Omotosho B."/>
            <person name="O'neill K."/>
            <person name="Osman S."/>
            <person name="Parker S."/>
            <person name="Perrin D."/>
            <person name="Phunkhang P."/>
            <person name="Piqani B."/>
            <person name="Purcell S."/>
            <person name="Rachupka T."/>
            <person name="Ramasamy U."/>
            <person name="Rameau R."/>
            <person name="Ray V."/>
            <person name="Raymond C."/>
            <person name="Retta R."/>
            <person name="Richardson S."/>
            <person name="Rise C."/>
            <person name="Rodriguez J."/>
            <person name="Rogers J."/>
            <person name="Rogov P."/>
            <person name="Rutman M."/>
            <person name="Schupbach R."/>
            <person name="Seaman C."/>
            <person name="Settipalli S."/>
            <person name="Sharpe T."/>
            <person name="Sheridan J."/>
            <person name="Sherpa N."/>
            <person name="Shi J."/>
            <person name="Smirnov S."/>
            <person name="Smith C."/>
            <person name="Sougnez C."/>
            <person name="Spencer B."/>
            <person name="Stalker J."/>
            <person name="Stange-thomann N."/>
            <person name="Stavropoulos S."/>
            <person name="Stetson K."/>
            <person name="Stone C."/>
            <person name="Stone S."/>
            <person name="Stubbs M."/>
            <person name="Talamas J."/>
            <person name="Tchuinga P."/>
            <person name="Tenzing P."/>
            <person name="Tesfaye S."/>
            <person name="Theodore J."/>
            <person name="Thoulutsang Y."/>
            <person name="Topham K."/>
            <person name="Towey S."/>
            <person name="Tsamla T."/>
            <person name="Tsomo N."/>
            <person name="Vallee D."/>
            <person name="Vassiliev H."/>
            <person name="Venkataraman V."/>
            <person name="Vinson J."/>
            <person name="Vo A."/>
            <person name="Wade C."/>
            <person name="Wang S."/>
            <person name="Wangchuk T."/>
            <person name="Wangdi T."/>
            <person name="Whittaker C."/>
            <person name="Wilkinson J."/>
            <person name="Wu Y."/>
            <person name="Wyman D."/>
            <person name="Yadav S."/>
            <person name="Yang S."/>
            <person name="Yang X."/>
            <person name="Yeager S."/>
            <person name="Yee E."/>
            <person name="Young G."/>
            <person name="Zainoun J."/>
            <person name="Zembeck L."/>
            <person name="Zimmer A."/>
            <person name="Zody M."/>
            <person name="Lander E."/>
        </authorList>
    </citation>
    <scope>NUCLEOTIDE SEQUENCE [LARGE SCALE GENOMIC DNA]</scope>
</reference>
<dbReference type="PROSITE" id="PS51704">
    <property type="entry name" value="GP_PDE"/>
    <property type="match status" value="1"/>
</dbReference>
<evidence type="ECO:0000256" key="3">
    <source>
        <dbReference type="ARBA" id="ARBA00022692"/>
    </source>
</evidence>
<comment type="catalytic activity">
    <reaction evidence="11">
        <text>1-O-(1Z-octadecenyl)-sn-glycero-3-phospho-N-hexadecanoyl-ethanolamine + H2O = 1-O-(1Z-octadecenyl)-sn-glycero-3-phosphate + N-hexadecanoylethanolamine + H(+)</text>
        <dbReference type="Rhea" id="RHEA:53184"/>
        <dbReference type="ChEBI" id="CHEBI:15377"/>
        <dbReference type="ChEBI" id="CHEBI:15378"/>
        <dbReference type="ChEBI" id="CHEBI:71464"/>
        <dbReference type="ChEBI" id="CHEBI:137009"/>
        <dbReference type="ChEBI" id="CHEBI:137017"/>
    </reaction>
    <physiologicalReaction direction="left-to-right" evidence="11">
        <dbReference type="Rhea" id="RHEA:53185"/>
    </physiologicalReaction>
</comment>
<name>H2YUR4_CIOSA</name>
<dbReference type="CDD" id="cd08612">
    <property type="entry name" value="GDPD_GDE4"/>
    <property type="match status" value="1"/>
</dbReference>
<evidence type="ECO:0000313" key="16">
    <source>
        <dbReference type="Proteomes" id="UP000007875"/>
    </source>
</evidence>
<dbReference type="Gene3D" id="3.20.20.190">
    <property type="entry name" value="Phosphatidylinositol (PI) phosphodiesterase"/>
    <property type="match status" value="1"/>
</dbReference>
<dbReference type="InParanoid" id="H2YUR4"/>
<dbReference type="FunCoup" id="H2YUR4">
    <property type="interactions" value="2"/>
</dbReference>
<dbReference type="PANTHER" id="PTHR42758">
    <property type="entry name" value="PHOSPHATIDYLGLYCEROL PHOSPHOLIPASE C"/>
    <property type="match status" value="1"/>
</dbReference>
<keyword evidence="16" id="KW-1185">Reference proteome</keyword>
<evidence type="ECO:0000256" key="11">
    <source>
        <dbReference type="ARBA" id="ARBA00048580"/>
    </source>
</evidence>
<dbReference type="FunFam" id="3.20.20.190:FF:000124">
    <property type="match status" value="1"/>
</dbReference>
<evidence type="ECO:0000256" key="12">
    <source>
        <dbReference type="ARBA" id="ARBA00048947"/>
    </source>
</evidence>
<dbReference type="GO" id="GO:0005789">
    <property type="term" value="C:endoplasmic reticulum membrane"/>
    <property type="evidence" value="ECO:0007669"/>
    <property type="project" value="TreeGrafter"/>
</dbReference>
<reference evidence="15" key="2">
    <citation type="submission" date="2025-08" db="UniProtKB">
        <authorList>
            <consortium name="Ensembl"/>
        </authorList>
    </citation>
    <scope>IDENTIFICATION</scope>
</reference>
<dbReference type="Proteomes" id="UP000007875">
    <property type="component" value="Unassembled WGS sequence"/>
</dbReference>
<dbReference type="OMA" id="VHVWTID"/>
<keyword evidence="6" id="KW-0443">Lipid metabolism</keyword>
<feature type="transmembrane region" description="Helical" evidence="13">
    <location>
        <begin position="291"/>
        <end position="310"/>
    </location>
</feature>
<evidence type="ECO:0000256" key="2">
    <source>
        <dbReference type="ARBA" id="ARBA00007277"/>
    </source>
</evidence>
<comment type="catalytic activity">
    <reaction evidence="9">
        <text>N-(5Z,8Z,11Z,14Z-eicosatetraenoyl)-1-(9Z-octadecenoyl)-sn-glycero-3-phosphoethanolamine + H2O = N-(5Z,8Z,11Z,14Z-eicosatetraenoyl)-ethanolamine + 1-(9Z-octadecenoyl)-sn-glycero-3-phosphate + H(+)</text>
        <dbReference type="Rhea" id="RHEA:45544"/>
        <dbReference type="ChEBI" id="CHEBI:2700"/>
        <dbReference type="ChEBI" id="CHEBI:15377"/>
        <dbReference type="ChEBI" id="CHEBI:15378"/>
        <dbReference type="ChEBI" id="CHEBI:74544"/>
        <dbReference type="ChEBI" id="CHEBI:85223"/>
    </reaction>
    <physiologicalReaction direction="left-to-right" evidence="9">
        <dbReference type="Rhea" id="RHEA:45545"/>
    </physiologicalReaction>
</comment>
<evidence type="ECO:0000256" key="1">
    <source>
        <dbReference type="ARBA" id="ARBA00004370"/>
    </source>
</evidence>
<evidence type="ECO:0000256" key="7">
    <source>
        <dbReference type="ARBA" id="ARBA00023136"/>
    </source>
</evidence>
<feature type="transmembrane region" description="Helical" evidence="13">
    <location>
        <begin position="225"/>
        <end position="242"/>
    </location>
</feature>
<dbReference type="GO" id="GO:0008081">
    <property type="term" value="F:phosphoric diester hydrolase activity"/>
    <property type="evidence" value="ECO:0007669"/>
    <property type="project" value="InterPro"/>
</dbReference>
<comment type="catalytic activity">
    <reaction evidence="8">
        <text>1-O-hexadecyl-sn-glycero-3-phosphocholine + H2O = 1-O-hexadecyl-sn-glycero-3-phosphate + choline + H(+)</text>
        <dbReference type="Rhea" id="RHEA:41143"/>
        <dbReference type="ChEBI" id="CHEBI:15354"/>
        <dbReference type="ChEBI" id="CHEBI:15377"/>
        <dbReference type="ChEBI" id="CHEBI:15378"/>
        <dbReference type="ChEBI" id="CHEBI:64496"/>
        <dbReference type="ChEBI" id="CHEBI:77580"/>
    </reaction>
    <physiologicalReaction direction="left-to-right" evidence="8">
        <dbReference type="Rhea" id="RHEA:41144"/>
    </physiologicalReaction>
</comment>
<comment type="catalytic activity">
    <reaction evidence="12">
        <text>N,1-di-(9Z-octadecenoyl)-sn-glycero-3-phosphoethanolamine + H2O = N-(9Z-octadecenoyl) ethanolamine + 1-(9Z-octadecenoyl)-sn-glycero-3-phosphate + H(+)</text>
        <dbReference type="Rhea" id="RHEA:56460"/>
        <dbReference type="ChEBI" id="CHEBI:15377"/>
        <dbReference type="ChEBI" id="CHEBI:15378"/>
        <dbReference type="ChEBI" id="CHEBI:71466"/>
        <dbReference type="ChEBI" id="CHEBI:74544"/>
        <dbReference type="ChEBI" id="CHEBI:85222"/>
    </reaction>
    <physiologicalReaction direction="left-to-right" evidence="12">
        <dbReference type="Rhea" id="RHEA:56461"/>
    </physiologicalReaction>
</comment>
<dbReference type="GO" id="GO:0004622">
    <property type="term" value="F:phosphatidylcholine lysophospholipase activity"/>
    <property type="evidence" value="ECO:0007669"/>
    <property type="project" value="TreeGrafter"/>
</dbReference>
<protein>
    <recommendedName>
        <fullName evidence="14">GP-PDE domain-containing protein</fullName>
    </recommendedName>
</protein>
<evidence type="ECO:0000256" key="5">
    <source>
        <dbReference type="ARBA" id="ARBA00022989"/>
    </source>
</evidence>
<keyword evidence="3 13" id="KW-0812">Transmembrane</keyword>
<evidence type="ECO:0000313" key="15">
    <source>
        <dbReference type="Ensembl" id="ENSCSAVP00000009074.1"/>
    </source>
</evidence>
<dbReference type="PANTHER" id="PTHR42758:SF2">
    <property type="entry name" value="PHOSPHATIDYLGLYCEROL PHOSPHOLIPASE C"/>
    <property type="match status" value="1"/>
</dbReference>
<keyword evidence="4" id="KW-0378">Hydrolase</keyword>
<dbReference type="SUPFAM" id="SSF51695">
    <property type="entry name" value="PLC-like phosphodiesterases"/>
    <property type="match status" value="1"/>
</dbReference>
<evidence type="ECO:0000256" key="13">
    <source>
        <dbReference type="SAM" id="Phobius"/>
    </source>
</evidence>
<comment type="subcellular location">
    <subcellularLocation>
        <location evidence="1">Membrane</location>
    </subcellularLocation>
</comment>
<dbReference type="InterPro" id="IPR017946">
    <property type="entry name" value="PLC-like_Pdiesterase_TIM-brl"/>
</dbReference>
<comment type="similarity">
    <text evidence="2">Belongs to the glycerophosphoryl diester phosphodiesterase family.</text>
</comment>
<dbReference type="HOGENOM" id="CLU_030006_5_0_1"/>
<proteinExistence type="inferred from homology"/>
<sequence>AIAGYAILGTFGGYVLTSILLLNCPTILHKKKKRNFACAHISHRGGVKVPTITCLAFSSIFCFVLGAAERTENTLTAFHHAVKTGTQLLELDVHLTKDKKVVVAHDADLTRVTGVDAKISEYDYEDLPPLLDDLGVTFCPSETYHNDGPEERIPLLDKIFEEFPNIPINIDVKAQDDELIMKTFDLVKQYKREKLTIWGNFKDENCQKLYKLDPSIPLLFSMRRVFLLYVWFYTGLLPFIPLKESYFEIAYPGMLKKMKLKSLSPTVNRLLVLVEFFLRSKILISHLKARGIPVGFIFMFSSNLQTYFWVLNDEEDFKGAFELGAEGVMTDHPTKLKIWLD</sequence>
<organism evidence="15 16">
    <name type="scientific">Ciona savignyi</name>
    <name type="common">Pacific transparent sea squirt</name>
    <dbReference type="NCBI Taxonomy" id="51511"/>
    <lineage>
        <taxon>Eukaryota</taxon>
        <taxon>Metazoa</taxon>
        <taxon>Chordata</taxon>
        <taxon>Tunicata</taxon>
        <taxon>Ascidiacea</taxon>
        <taxon>Phlebobranchia</taxon>
        <taxon>Cionidae</taxon>
        <taxon>Ciona</taxon>
    </lineage>
</organism>
<dbReference type="AlphaFoldDB" id="H2YUR4"/>
<comment type="catalytic activity">
    <reaction evidence="10">
        <text>N-hexadecanoyl-1-(9Z-octadecenoyl)-sn-glycero-3-phosphoethanolamine + H2O = N-hexadecanoylethanolamine + 1-(9Z-octadecenoyl)-sn-glycero-3-phosphate + H(+)</text>
        <dbReference type="Rhea" id="RHEA:53168"/>
        <dbReference type="ChEBI" id="CHEBI:15377"/>
        <dbReference type="ChEBI" id="CHEBI:15378"/>
        <dbReference type="ChEBI" id="CHEBI:71464"/>
        <dbReference type="ChEBI" id="CHEBI:74544"/>
        <dbReference type="ChEBI" id="CHEBI:85217"/>
    </reaction>
    <physiologicalReaction direction="left-to-right" evidence="10">
        <dbReference type="Rhea" id="RHEA:53169"/>
    </physiologicalReaction>
</comment>
<dbReference type="STRING" id="51511.ENSCSAVP00000009074"/>
<evidence type="ECO:0000256" key="10">
    <source>
        <dbReference type="ARBA" id="ARBA00047538"/>
    </source>
</evidence>
<evidence type="ECO:0000256" key="9">
    <source>
        <dbReference type="ARBA" id="ARBA00047392"/>
    </source>
</evidence>
<dbReference type="GO" id="GO:0046475">
    <property type="term" value="P:glycerophospholipid catabolic process"/>
    <property type="evidence" value="ECO:0007669"/>
    <property type="project" value="TreeGrafter"/>
</dbReference>
<accession>H2YUR4</accession>
<dbReference type="GeneTree" id="ENSGT00940000156673"/>
<keyword evidence="5 13" id="KW-1133">Transmembrane helix</keyword>
<dbReference type="InterPro" id="IPR030395">
    <property type="entry name" value="GP_PDE_dom"/>
</dbReference>
<dbReference type="InterPro" id="IPR052271">
    <property type="entry name" value="GDPD-Related"/>
</dbReference>
<evidence type="ECO:0000256" key="8">
    <source>
        <dbReference type="ARBA" id="ARBA00036083"/>
    </source>
</evidence>
<dbReference type="Pfam" id="PF03009">
    <property type="entry name" value="GDPD"/>
    <property type="match status" value="1"/>
</dbReference>
<feature type="domain" description="GP-PDE" evidence="14">
    <location>
        <begin position="58"/>
        <end position="340"/>
    </location>
</feature>
<dbReference type="Ensembl" id="ENSCSAVT00000009188.1">
    <property type="protein sequence ID" value="ENSCSAVP00000009074.1"/>
    <property type="gene ID" value="ENSCSAVG00000005361.1"/>
</dbReference>
<feature type="transmembrane region" description="Helical" evidence="13">
    <location>
        <begin position="6"/>
        <end position="24"/>
    </location>
</feature>
<keyword evidence="7 13" id="KW-0472">Membrane</keyword>